<evidence type="ECO:0000313" key="3">
    <source>
        <dbReference type="Proteomes" id="UP000827092"/>
    </source>
</evidence>
<proteinExistence type="predicted"/>
<accession>A0AAV6VFB1</accession>
<feature type="region of interest" description="Disordered" evidence="1">
    <location>
        <begin position="205"/>
        <end position="226"/>
    </location>
</feature>
<feature type="region of interest" description="Disordered" evidence="1">
    <location>
        <begin position="1"/>
        <end position="22"/>
    </location>
</feature>
<feature type="compositionally biased region" description="Basic residues" evidence="1">
    <location>
        <begin position="157"/>
        <end position="169"/>
    </location>
</feature>
<evidence type="ECO:0000313" key="2">
    <source>
        <dbReference type="EMBL" id="KAG8194336.1"/>
    </source>
</evidence>
<feature type="compositionally biased region" description="Polar residues" evidence="1">
    <location>
        <begin position="136"/>
        <end position="156"/>
    </location>
</feature>
<organism evidence="2 3">
    <name type="scientific">Oedothorax gibbosus</name>
    <dbReference type="NCBI Taxonomy" id="931172"/>
    <lineage>
        <taxon>Eukaryota</taxon>
        <taxon>Metazoa</taxon>
        <taxon>Ecdysozoa</taxon>
        <taxon>Arthropoda</taxon>
        <taxon>Chelicerata</taxon>
        <taxon>Arachnida</taxon>
        <taxon>Araneae</taxon>
        <taxon>Araneomorphae</taxon>
        <taxon>Entelegynae</taxon>
        <taxon>Araneoidea</taxon>
        <taxon>Linyphiidae</taxon>
        <taxon>Erigoninae</taxon>
        <taxon>Oedothorax</taxon>
    </lineage>
</organism>
<evidence type="ECO:0000256" key="1">
    <source>
        <dbReference type="SAM" id="MobiDB-lite"/>
    </source>
</evidence>
<protein>
    <submittedName>
        <fullName evidence="2">Uncharacterized protein</fullName>
    </submittedName>
</protein>
<dbReference type="AlphaFoldDB" id="A0AAV6VFB1"/>
<reference evidence="2 3" key="1">
    <citation type="journal article" date="2022" name="Nat. Ecol. Evol.">
        <title>A masculinizing supergene underlies an exaggerated male reproductive morph in a spider.</title>
        <authorList>
            <person name="Hendrickx F."/>
            <person name="De Corte Z."/>
            <person name="Sonet G."/>
            <person name="Van Belleghem S.M."/>
            <person name="Kostlbacher S."/>
            <person name="Vangestel C."/>
        </authorList>
    </citation>
    <scope>NUCLEOTIDE SEQUENCE [LARGE SCALE GENOMIC DNA]</scope>
    <source>
        <strain evidence="2">W744_W776</strain>
    </source>
</reference>
<keyword evidence="3" id="KW-1185">Reference proteome</keyword>
<sequence length="226" mass="24571">MKKTDDESEQKTPCPEASIYKDNEYDEALNPFASEDVENNDSILKNSSITVNPQQTAATVNGYSSLVPLVNVRKKGKSTKKYRAPDPPMTMRIMPSESAPGDSEISGPVPLTVKVDDYDEALNPFASEDEEAPGDNTGNLPSNPAQPFAYSSTSVNVKRKNAKSLKKRRAPDLPVIESTKEGSAIAYAGSSYPATIKVELSEKETCPSIPPTSNRKLHLKDKTTSF</sequence>
<comment type="caution">
    <text evidence="2">The sequence shown here is derived from an EMBL/GenBank/DDBJ whole genome shotgun (WGS) entry which is preliminary data.</text>
</comment>
<gene>
    <name evidence="2" type="ORF">JTE90_029209</name>
</gene>
<dbReference type="Proteomes" id="UP000827092">
    <property type="component" value="Unassembled WGS sequence"/>
</dbReference>
<feature type="region of interest" description="Disordered" evidence="1">
    <location>
        <begin position="75"/>
        <end position="110"/>
    </location>
</feature>
<name>A0AAV6VFB1_9ARAC</name>
<feature type="region of interest" description="Disordered" evidence="1">
    <location>
        <begin position="123"/>
        <end position="173"/>
    </location>
</feature>
<dbReference type="EMBL" id="JAFNEN010000104">
    <property type="protein sequence ID" value="KAG8194336.1"/>
    <property type="molecule type" value="Genomic_DNA"/>
</dbReference>